<accession>A0ABW1ZT55</accession>
<evidence type="ECO:0000313" key="2">
    <source>
        <dbReference type="Proteomes" id="UP001596317"/>
    </source>
</evidence>
<dbReference type="Proteomes" id="UP001596317">
    <property type="component" value="Unassembled WGS sequence"/>
</dbReference>
<dbReference type="InterPro" id="IPR037219">
    <property type="entry name" value="Peptidase_M41-like"/>
</dbReference>
<evidence type="ECO:0008006" key="3">
    <source>
        <dbReference type="Google" id="ProtNLM"/>
    </source>
</evidence>
<comment type="caution">
    <text evidence="1">The sequence shown here is derived from an EMBL/GenBank/DDBJ whole genome shotgun (WGS) entry which is preliminary data.</text>
</comment>
<keyword evidence="2" id="KW-1185">Reference proteome</keyword>
<gene>
    <name evidence="1" type="ORF">ACFP90_21815</name>
</gene>
<sequence length="192" mass="21666">MNEEQARQIVAMHEAAHEAGHAVMAHHVGYTQVQAVSWARLQTMISLDASQPPVDHRDAFLHLAAAGAAAEETLFGRTLIDQLTITEGLLSPEHDIIQFLVAYKYSKYYYSPAGFAQTGLHMQQLWIDYQDPVLRQAWIAQVGRDMTLFQNPLSMPLKKTKNFLLDEWKTMGDTPQEAPYVIEAPTLLPYLT</sequence>
<organism evidence="1 2">
    <name type="scientific">Deinococcus multiflagellatus</name>
    <dbReference type="NCBI Taxonomy" id="1656887"/>
    <lineage>
        <taxon>Bacteria</taxon>
        <taxon>Thermotogati</taxon>
        <taxon>Deinococcota</taxon>
        <taxon>Deinococci</taxon>
        <taxon>Deinococcales</taxon>
        <taxon>Deinococcaceae</taxon>
        <taxon>Deinococcus</taxon>
    </lineage>
</organism>
<dbReference type="SUPFAM" id="SSF140990">
    <property type="entry name" value="FtsH protease domain-like"/>
    <property type="match status" value="1"/>
</dbReference>
<evidence type="ECO:0000313" key="1">
    <source>
        <dbReference type="EMBL" id="MFC6662692.1"/>
    </source>
</evidence>
<name>A0ABW1ZT55_9DEIO</name>
<proteinExistence type="predicted"/>
<reference evidence="2" key="1">
    <citation type="journal article" date="2019" name="Int. J. Syst. Evol. Microbiol.">
        <title>The Global Catalogue of Microorganisms (GCM) 10K type strain sequencing project: providing services to taxonomists for standard genome sequencing and annotation.</title>
        <authorList>
            <consortium name="The Broad Institute Genomics Platform"/>
            <consortium name="The Broad Institute Genome Sequencing Center for Infectious Disease"/>
            <person name="Wu L."/>
            <person name="Ma J."/>
        </authorList>
    </citation>
    <scope>NUCLEOTIDE SEQUENCE [LARGE SCALE GENOMIC DNA]</scope>
    <source>
        <strain evidence="2">CCUG 63830</strain>
    </source>
</reference>
<protein>
    <recommendedName>
        <fullName evidence="3">Peptidase M41 domain-containing protein</fullName>
    </recommendedName>
</protein>
<dbReference type="RefSeq" id="WP_224612411.1">
    <property type="nucleotide sequence ID" value="NZ_JAIQXV010000026.1"/>
</dbReference>
<dbReference type="EMBL" id="JBHSWB010000002">
    <property type="protein sequence ID" value="MFC6662692.1"/>
    <property type="molecule type" value="Genomic_DNA"/>
</dbReference>